<dbReference type="Gene3D" id="1.10.150.20">
    <property type="entry name" value="5' to 3' exonuclease, C-terminal subdomain"/>
    <property type="match status" value="1"/>
</dbReference>
<dbReference type="Proteomes" id="UP000321085">
    <property type="component" value="Unassembled WGS sequence"/>
</dbReference>
<proteinExistence type="predicted"/>
<evidence type="ECO:0000313" key="3">
    <source>
        <dbReference type="Proteomes" id="UP000321085"/>
    </source>
</evidence>
<evidence type="ECO:0008006" key="4">
    <source>
        <dbReference type="Google" id="ProtNLM"/>
    </source>
</evidence>
<dbReference type="EMBL" id="BJYU01000327">
    <property type="protein sequence ID" value="GEO19111.1"/>
    <property type="molecule type" value="Genomic_DNA"/>
</dbReference>
<reference evidence="2 3" key="1">
    <citation type="submission" date="2019-07" db="EMBL/GenBank/DDBJ databases">
        <title>Whole genome shotgun sequence of Microvirga aerophila NBRC 106136.</title>
        <authorList>
            <person name="Hosoyama A."/>
            <person name="Uohara A."/>
            <person name="Ohji S."/>
            <person name="Ichikawa N."/>
        </authorList>
    </citation>
    <scope>NUCLEOTIDE SEQUENCE [LARGE SCALE GENOMIC DNA]</scope>
    <source>
        <strain evidence="2 3">NBRC 106136</strain>
    </source>
</reference>
<accession>A0A512C4I8</accession>
<feature type="region of interest" description="Disordered" evidence="1">
    <location>
        <begin position="83"/>
        <end position="102"/>
    </location>
</feature>
<keyword evidence="3" id="KW-1185">Reference proteome</keyword>
<feature type="compositionally biased region" description="Basic and acidic residues" evidence="1">
    <location>
        <begin position="83"/>
        <end position="94"/>
    </location>
</feature>
<protein>
    <recommendedName>
        <fullName evidence="4">RNA polymerase alpha subunit C-terminal domain-containing protein</fullName>
    </recommendedName>
</protein>
<evidence type="ECO:0000313" key="2">
    <source>
        <dbReference type="EMBL" id="GEO19111.1"/>
    </source>
</evidence>
<dbReference type="OrthoDB" id="8020814at2"/>
<evidence type="ECO:0000256" key="1">
    <source>
        <dbReference type="SAM" id="MobiDB-lite"/>
    </source>
</evidence>
<dbReference type="AlphaFoldDB" id="A0A512C4I8"/>
<name>A0A512C4I8_9HYPH</name>
<comment type="caution">
    <text evidence="2">The sequence shown here is derived from an EMBL/GenBank/DDBJ whole genome shotgun (WGS) entry which is preliminary data.</text>
</comment>
<gene>
    <name evidence="2" type="ORF">MAE02_68070</name>
</gene>
<organism evidence="2 3">
    <name type="scientific">Microvirga aerophila</name>
    <dbReference type="NCBI Taxonomy" id="670291"/>
    <lineage>
        <taxon>Bacteria</taxon>
        <taxon>Pseudomonadati</taxon>
        <taxon>Pseudomonadota</taxon>
        <taxon>Alphaproteobacteria</taxon>
        <taxon>Hyphomicrobiales</taxon>
        <taxon>Methylobacteriaceae</taxon>
        <taxon>Microvirga</taxon>
    </lineage>
</organism>
<sequence length="102" mass="11593">MAVIRQLMVLRALSQKVSQMPHHNGTHLGSLKGLRLPPKAWYVLRRENIRTITQLRAIAGRIERFEGIGPKTAQAIRDEVARVTFHEGQHHDESQSPSPWIA</sequence>
<dbReference type="SUPFAM" id="SSF47789">
    <property type="entry name" value="C-terminal domain of RNA polymerase alpha subunit"/>
    <property type="match status" value="1"/>
</dbReference>